<evidence type="ECO:0000313" key="6">
    <source>
        <dbReference type="Proteomes" id="UP000297703"/>
    </source>
</evidence>
<dbReference type="SMART" id="SM00407">
    <property type="entry name" value="IGc1"/>
    <property type="match status" value="3"/>
</dbReference>
<dbReference type="InterPro" id="IPR003599">
    <property type="entry name" value="Ig_sub"/>
</dbReference>
<protein>
    <submittedName>
        <fullName evidence="5">Natural cytotoxicity triggering receptor 3 ligand 1</fullName>
    </submittedName>
</protein>
<dbReference type="Pfam" id="PF07686">
    <property type="entry name" value="V-set"/>
    <property type="match status" value="1"/>
</dbReference>
<evidence type="ECO:0000259" key="4">
    <source>
        <dbReference type="PROSITE" id="PS50835"/>
    </source>
</evidence>
<dbReference type="OrthoDB" id="9983389at2759"/>
<feature type="domain" description="Ig-like" evidence="4">
    <location>
        <begin position="27"/>
        <end position="130"/>
    </location>
</feature>
<feature type="domain" description="Ig-like" evidence="4">
    <location>
        <begin position="328"/>
        <end position="411"/>
    </location>
</feature>
<evidence type="ECO:0000256" key="2">
    <source>
        <dbReference type="SAM" id="Phobius"/>
    </source>
</evidence>
<evidence type="ECO:0000256" key="3">
    <source>
        <dbReference type="SAM" id="SignalP"/>
    </source>
</evidence>
<evidence type="ECO:0000313" key="5">
    <source>
        <dbReference type="EMBL" id="TFK08641.1"/>
    </source>
</evidence>
<dbReference type="InterPro" id="IPR036179">
    <property type="entry name" value="Ig-like_dom_sf"/>
</dbReference>
<dbReference type="PROSITE" id="PS50835">
    <property type="entry name" value="IG_LIKE"/>
    <property type="match status" value="3"/>
</dbReference>
<dbReference type="EMBL" id="QXTE01000066">
    <property type="protein sequence ID" value="TFK08641.1"/>
    <property type="molecule type" value="Genomic_DNA"/>
</dbReference>
<dbReference type="CDD" id="cd00098">
    <property type="entry name" value="IgC1"/>
    <property type="match status" value="2"/>
</dbReference>
<keyword evidence="2" id="KW-1133">Transmembrane helix</keyword>
<keyword evidence="5" id="KW-0675">Receptor</keyword>
<gene>
    <name evidence="5" type="ORF">DR999_PMT08394</name>
</gene>
<evidence type="ECO:0000256" key="1">
    <source>
        <dbReference type="ARBA" id="ARBA00023319"/>
    </source>
</evidence>
<keyword evidence="2" id="KW-0472">Membrane</keyword>
<dbReference type="Proteomes" id="UP000297703">
    <property type="component" value="Unassembled WGS sequence"/>
</dbReference>
<dbReference type="InterPro" id="IPR013106">
    <property type="entry name" value="Ig_V-set"/>
</dbReference>
<proteinExistence type="predicted"/>
<feature type="signal peptide" evidence="3">
    <location>
        <begin position="1"/>
        <end position="30"/>
    </location>
</feature>
<dbReference type="AlphaFoldDB" id="A0A4D9EBE3"/>
<feature type="domain" description="Ig-like" evidence="4">
    <location>
        <begin position="149"/>
        <end position="255"/>
    </location>
</feature>
<reference evidence="5 6" key="1">
    <citation type="submission" date="2019-04" db="EMBL/GenBank/DDBJ databases">
        <title>Draft genome of the big-headed turtle Platysternon megacephalum.</title>
        <authorList>
            <person name="Gong S."/>
        </authorList>
    </citation>
    <scope>NUCLEOTIDE SEQUENCE [LARGE SCALE GENOMIC DNA]</scope>
    <source>
        <strain evidence="5">DO16091913</strain>
        <tissue evidence="5">Muscle</tissue>
    </source>
</reference>
<dbReference type="InterPro" id="IPR007110">
    <property type="entry name" value="Ig-like_dom"/>
</dbReference>
<dbReference type="InterPro" id="IPR003006">
    <property type="entry name" value="Ig/MHC_CS"/>
</dbReference>
<reference evidence="5 6" key="2">
    <citation type="submission" date="2019-04" db="EMBL/GenBank/DDBJ databases">
        <title>The genome sequence of big-headed turtle.</title>
        <authorList>
            <person name="Gong S."/>
        </authorList>
    </citation>
    <scope>NUCLEOTIDE SEQUENCE [LARGE SCALE GENOMIC DNA]</scope>
    <source>
        <strain evidence="5">DO16091913</strain>
        <tissue evidence="5">Muscle</tissue>
    </source>
</reference>
<organism evidence="5 6">
    <name type="scientific">Platysternon megacephalum</name>
    <name type="common">big-headed turtle</name>
    <dbReference type="NCBI Taxonomy" id="55544"/>
    <lineage>
        <taxon>Eukaryota</taxon>
        <taxon>Metazoa</taxon>
        <taxon>Chordata</taxon>
        <taxon>Craniata</taxon>
        <taxon>Vertebrata</taxon>
        <taxon>Euteleostomi</taxon>
        <taxon>Archelosauria</taxon>
        <taxon>Testudinata</taxon>
        <taxon>Testudines</taxon>
        <taxon>Cryptodira</taxon>
        <taxon>Durocryptodira</taxon>
        <taxon>Testudinoidea</taxon>
        <taxon>Platysternidae</taxon>
        <taxon>Platysternon</taxon>
    </lineage>
</organism>
<keyword evidence="3" id="KW-0732">Signal</keyword>
<dbReference type="SMART" id="SM00409">
    <property type="entry name" value="IG"/>
    <property type="match status" value="3"/>
</dbReference>
<dbReference type="Gene3D" id="2.60.40.10">
    <property type="entry name" value="Immunoglobulins"/>
    <property type="match status" value="4"/>
</dbReference>
<keyword evidence="1" id="KW-0393">Immunoglobulin domain</keyword>
<keyword evidence="6" id="KW-1185">Reference proteome</keyword>
<sequence length="537" mass="59331">MGWGAGSAGRCCRLLGLLLCLSGALQPAETLQVLMGSTPLIVSLNDNISIPCEISGYNTAELDIKNVGVTWYLKTPRADQEEKVFTFHAGAHISHRNGASMSDSDLRRGNAALSLPQIQFKEAGIYRCYVIVTPSDAHGTAVLEVVAQPEVSLSPKEVTIESDKEKTLSCEVNKFYPNLVDIKWMKISKNNQDSSVAAEDIHTGASVENEDGTFNVTSILRLQPSLQDDGNVYRCIVSHKTFPAKLLLNSTLTVTAPKSDLGTIIGAVIGTIIACIIVLGLGTFVYCRCLKKNVHELDKAECSLEVTHKALQQCPAVQSRTLKVIAVPVLDPVLCSTDVPRPDEHLTLTCTVHSFFPETIDLVWYKDEQVPEKPFISDATKGPEGLFFCTSTLTFCPKVEELGKKFICKAQFKGSHQYRESAWMLKNLSFPRITGIVLSPNDVEYGKPLSLTWKVMDFYPKDIQVHWFQEDGEIEKCSSVQEPKQDTRGFFYMSSNLQLIPSALDYGRKIGLMVMHKIPPPRKCVKNKQTPSLSGIL</sequence>
<dbReference type="InterPro" id="IPR050380">
    <property type="entry name" value="Immune_Resp_Modulators"/>
</dbReference>
<dbReference type="SUPFAM" id="SSF48726">
    <property type="entry name" value="Immunoglobulin"/>
    <property type="match status" value="4"/>
</dbReference>
<feature type="chain" id="PRO_5020038131" evidence="3">
    <location>
        <begin position="31"/>
        <end position="537"/>
    </location>
</feature>
<dbReference type="STRING" id="55544.A0A4D9EBE3"/>
<name>A0A4D9EBE3_9SAUR</name>
<dbReference type="Pfam" id="PF07654">
    <property type="entry name" value="C1-set"/>
    <property type="match status" value="3"/>
</dbReference>
<dbReference type="PANTHER" id="PTHR23411">
    <property type="entry name" value="TAPASIN"/>
    <property type="match status" value="1"/>
</dbReference>
<dbReference type="InterPro" id="IPR003597">
    <property type="entry name" value="Ig_C1-set"/>
</dbReference>
<dbReference type="InterPro" id="IPR013783">
    <property type="entry name" value="Ig-like_fold"/>
</dbReference>
<comment type="caution">
    <text evidence="5">The sequence shown here is derived from an EMBL/GenBank/DDBJ whole genome shotgun (WGS) entry which is preliminary data.</text>
</comment>
<accession>A0A4D9EBE3</accession>
<feature type="transmembrane region" description="Helical" evidence="2">
    <location>
        <begin position="264"/>
        <end position="287"/>
    </location>
</feature>
<keyword evidence="2" id="KW-0812">Transmembrane</keyword>
<dbReference type="PROSITE" id="PS00290">
    <property type="entry name" value="IG_MHC"/>
    <property type="match status" value="1"/>
</dbReference>